<sequence>SESSPVVGRRADVVAAAHYAAETIIRMLKPGTNTLDITDAVQKVSQSFGCNPLQSMLSYEQRQNVLEGETQIIFNPIPEQRGEFKKYVIGDNEVYMIDIYMTTGSGKTTKSSIRTTVFKKNEGKPQLRMKAAISLYNEVKSKFGSYPFTTRSIEDERKARSGVLECVKSGLLEPFEVYEDKPEEIVAQLTFTALVQAKGTERITTGGPEFDPNVVKSDKSITDEELLKLLATSVRAKKSKSKKKGSKKSAAADTLEQPKEGQE</sequence>
<comment type="caution">
    <text evidence="1">The sequence shown here is derived from an EMBL/GenBank/DDBJ whole genome shotgun (WGS) entry which is preliminary data.</text>
</comment>
<evidence type="ECO:0000313" key="2">
    <source>
        <dbReference type="Proteomes" id="UP001145114"/>
    </source>
</evidence>
<feature type="non-terminal residue" evidence="1">
    <location>
        <position position="1"/>
    </location>
</feature>
<accession>A0ACC1HD30</accession>
<gene>
    <name evidence="1" type="primary">PA2G4</name>
    <name evidence="1" type="ORF">EV182_004871</name>
</gene>
<evidence type="ECO:0000313" key="1">
    <source>
        <dbReference type="EMBL" id="KAJ1673623.1"/>
    </source>
</evidence>
<reference evidence="1" key="1">
    <citation type="submission" date="2022-06" db="EMBL/GenBank/DDBJ databases">
        <title>Phylogenomic reconstructions and comparative analyses of Kickxellomycotina fungi.</title>
        <authorList>
            <person name="Reynolds N.K."/>
            <person name="Stajich J.E."/>
            <person name="Barry K."/>
            <person name="Grigoriev I.V."/>
            <person name="Crous P."/>
            <person name="Smith M.E."/>
        </authorList>
    </citation>
    <scope>NUCLEOTIDE SEQUENCE</scope>
    <source>
        <strain evidence="1">RSA 2271</strain>
    </source>
</reference>
<organism evidence="1 2">
    <name type="scientific">Spiromyces aspiralis</name>
    <dbReference type="NCBI Taxonomy" id="68401"/>
    <lineage>
        <taxon>Eukaryota</taxon>
        <taxon>Fungi</taxon>
        <taxon>Fungi incertae sedis</taxon>
        <taxon>Zoopagomycota</taxon>
        <taxon>Kickxellomycotina</taxon>
        <taxon>Kickxellomycetes</taxon>
        <taxon>Kickxellales</taxon>
        <taxon>Kickxellaceae</taxon>
        <taxon>Spiromyces</taxon>
    </lineage>
</organism>
<keyword evidence="2" id="KW-1185">Reference proteome</keyword>
<protein>
    <submittedName>
        <fullName evidence="1">Proliferation-associated protein 2G4</fullName>
    </submittedName>
</protein>
<name>A0ACC1HD30_9FUNG</name>
<dbReference type="Proteomes" id="UP001145114">
    <property type="component" value="Unassembled WGS sequence"/>
</dbReference>
<proteinExistence type="predicted"/>
<dbReference type="EMBL" id="JAMZIH010006739">
    <property type="protein sequence ID" value="KAJ1673623.1"/>
    <property type="molecule type" value="Genomic_DNA"/>
</dbReference>